<accession>A0A1C3PGY3</accession>
<name>A0A1C3PGY3_9ACTN</name>
<evidence type="ECO:0000313" key="2">
    <source>
        <dbReference type="EMBL" id="SBW29087.1"/>
    </source>
</evidence>
<gene>
    <name evidence="2" type="ORF">FDG2_6419</name>
</gene>
<evidence type="ECO:0000313" key="3">
    <source>
        <dbReference type="Proteomes" id="UP000199013"/>
    </source>
</evidence>
<organism evidence="2 3">
    <name type="scientific">Candidatus Protofrankia californiensis</name>
    <dbReference type="NCBI Taxonomy" id="1839754"/>
    <lineage>
        <taxon>Bacteria</taxon>
        <taxon>Bacillati</taxon>
        <taxon>Actinomycetota</taxon>
        <taxon>Actinomycetes</taxon>
        <taxon>Frankiales</taxon>
        <taxon>Frankiaceae</taxon>
        <taxon>Protofrankia</taxon>
    </lineage>
</organism>
<dbReference type="AlphaFoldDB" id="A0A1C3PGY3"/>
<reference evidence="3" key="1">
    <citation type="submission" date="2016-02" db="EMBL/GenBank/DDBJ databases">
        <authorList>
            <person name="Wibberg D."/>
        </authorList>
    </citation>
    <scope>NUCLEOTIDE SEQUENCE [LARGE SCALE GENOMIC DNA]</scope>
</reference>
<dbReference type="Proteomes" id="UP000199013">
    <property type="component" value="Unassembled WGS sequence"/>
</dbReference>
<proteinExistence type="predicted"/>
<dbReference type="EMBL" id="FLUV01002654">
    <property type="protein sequence ID" value="SBW29087.1"/>
    <property type="molecule type" value="Genomic_DNA"/>
</dbReference>
<sequence>MRFLLDNNLSQRLAEGPRGVGHDVVHVRDLAMGSADDETVLAFARDDDRVAHLGRYGFRRDSRSIRYGPAFGDSLPS</sequence>
<feature type="domain" description="DUF5615" evidence="1">
    <location>
        <begin position="1"/>
        <end position="50"/>
    </location>
</feature>
<protein>
    <recommendedName>
        <fullName evidence="1">DUF5615 domain-containing protein</fullName>
    </recommendedName>
</protein>
<dbReference type="InterPro" id="IPR041049">
    <property type="entry name" value="DUF5615"/>
</dbReference>
<evidence type="ECO:0000259" key="1">
    <source>
        <dbReference type="Pfam" id="PF18480"/>
    </source>
</evidence>
<dbReference type="Pfam" id="PF18480">
    <property type="entry name" value="DUF5615"/>
    <property type="match status" value="1"/>
</dbReference>
<keyword evidence="3" id="KW-1185">Reference proteome</keyword>